<protein>
    <submittedName>
        <fullName evidence="1">Uncharacterized protein</fullName>
    </submittedName>
</protein>
<dbReference type="PANTHER" id="PTHR34587">
    <property type="entry name" value="VWFA DOMAIN-CONTAINING PROTEIN"/>
    <property type="match status" value="1"/>
</dbReference>
<dbReference type="EMBL" id="MCFL01000039">
    <property type="protein sequence ID" value="ORZ33074.1"/>
    <property type="molecule type" value="Genomic_DNA"/>
</dbReference>
<dbReference type="AlphaFoldDB" id="A0A1Y2HGE7"/>
<sequence>TPGLNNGAGFCNAVGLAGAIADGTQKRTSTCSATVQGAIPAFDRMVSTIIVTPEFGARIPRGQDVEVTVRTQNMDLGFFEDPNTRYYASPQTLNNQGVIEGHQHVTVQRLATRKRRPTRALRLWPSSRAWTRKTTTRAS</sequence>
<comment type="caution">
    <text evidence="1">The sequence shown here is derived from an EMBL/GenBank/DDBJ whole genome shotgun (WGS) entry which is preliminary data.</text>
</comment>
<dbReference type="PANTHER" id="PTHR34587:SF2">
    <property type="entry name" value="G-PROTEIN COUPLED RECEPTORS FAMILY 1 PROFILE DOMAIN-CONTAINING PROTEIN"/>
    <property type="match status" value="1"/>
</dbReference>
<feature type="non-terminal residue" evidence="1">
    <location>
        <position position="1"/>
    </location>
</feature>
<dbReference type="OrthoDB" id="2336871at2759"/>
<evidence type="ECO:0000313" key="2">
    <source>
        <dbReference type="Proteomes" id="UP000193411"/>
    </source>
</evidence>
<keyword evidence="2" id="KW-1185">Reference proteome</keyword>
<proteinExistence type="predicted"/>
<dbReference type="STRING" id="765915.A0A1Y2HGE7"/>
<name>A0A1Y2HGE7_9FUNG</name>
<dbReference type="Proteomes" id="UP000193411">
    <property type="component" value="Unassembled WGS sequence"/>
</dbReference>
<evidence type="ECO:0000313" key="1">
    <source>
        <dbReference type="EMBL" id="ORZ33074.1"/>
    </source>
</evidence>
<accession>A0A1Y2HGE7</accession>
<dbReference type="InterPro" id="IPR053216">
    <property type="entry name" value="Appressorial_penetr-assoc"/>
</dbReference>
<organism evidence="1 2">
    <name type="scientific">Catenaria anguillulae PL171</name>
    <dbReference type="NCBI Taxonomy" id="765915"/>
    <lineage>
        <taxon>Eukaryota</taxon>
        <taxon>Fungi</taxon>
        <taxon>Fungi incertae sedis</taxon>
        <taxon>Blastocladiomycota</taxon>
        <taxon>Blastocladiomycetes</taxon>
        <taxon>Blastocladiales</taxon>
        <taxon>Catenariaceae</taxon>
        <taxon>Catenaria</taxon>
    </lineage>
</organism>
<gene>
    <name evidence="1" type="ORF">BCR44DRAFT_1212247</name>
</gene>
<reference evidence="1 2" key="1">
    <citation type="submission" date="2016-07" db="EMBL/GenBank/DDBJ databases">
        <title>Pervasive Adenine N6-methylation of Active Genes in Fungi.</title>
        <authorList>
            <consortium name="DOE Joint Genome Institute"/>
            <person name="Mondo S.J."/>
            <person name="Dannebaum R.O."/>
            <person name="Kuo R.C."/>
            <person name="Labutti K."/>
            <person name="Haridas S."/>
            <person name="Kuo A."/>
            <person name="Salamov A."/>
            <person name="Ahrendt S.R."/>
            <person name="Lipzen A."/>
            <person name="Sullivan W."/>
            <person name="Andreopoulos W.B."/>
            <person name="Clum A."/>
            <person name="Lindquist E."/>
            <person name="Daum C."/>
            <person name="Ramamoorthy G.K."/>
            <person name="Gryganskyi A."/>
            <person name="Culley D."/>
            <person name="Magnuson J.K."/>
            <person name="James T.Y."/>
            <person name="O'Malley M.A."/>
            <person name="Stajich J.E."/>
            <person name="Spatafora J.W."/>
            <person name="Visel A."/>
            <person name="Grigoriev I.V."/>
        </authorList>
    </citation>
    <scope>NUCLEOTIDE SEQUENCE [LARGE SCALE GENOMIC DNA]</scope>
    <source>
        <strain evidence="1 2">PL171</strain>
    </source>
</reference>